<proteinExistence type="predicted"/>
<dbReference type="PANTHER" id="PTHR45902">
    <property type="entry name" value="LATROPHILIN RECEPTOR-LIKE PROTEIN A"/>
    <property type="match status" value="1"/>
</dbReference>
<accession>A0A8J1TGS5</accession>
<name>A0A8J1TGS5_OWEFU</name>
<keyword evidence="2" id="KW-1185">Reference proteome</keyword>
<dbReference type="OrthoDB" id="6146532at2759"/>
<dbReference type="InterPro" id="IPR053231">
    <property type="entry name" value="GPCR_LN-TM7"/>
</dbReference>
<sequence>CDAACKIFNDCCDDLHDFCSFTRPLILNNTDKYECVRVSPQQRVHLLAGCNADFTDQEMVKACEEPSGQTKNPLYITPVTDNSTGLSYKNIFCANCNKIKSEYMVFWRHTIECSAKYYQSSAEVIQVDNITSDSLWQAVFDNSEKCQVNLTIEDTSTFSPPLRGCRPSNSCDEFIPPFAGVNGYIAYLGFEILMDVTSSGKIKISNRNFLGVVSKLKSLDSECTLDGCHVVTCPHFYILQDGRCVYNELLVKIKYEMKVKMKVQSRWLFHQNHFTKGEMLPVFGDGIPVFGVPEHRFIECKNWDKALSLVVCEYEFYINYKMPKSLSQIQVLNILENNMLVVHDSMQRQVIEGTITTRWTLIDIVNPNELFEFRKGDMTSLDADLSLPAGDLSTPENDVTALDDSLGTRGRPMTVPNAANNQIKTSKVLKSDSMKLRKATGTLLICLLYGVKISILM</sequence>
<dbReference type="Proteomes" id="UP000749559">
    <property type="component" value="Unassembled WGS sequence"/>
</dbReference>
<dbReference type="AlphaFoldDB" id="A0A8J1TGS5"/>
<gene>
    <name evidence="1" type="ORF">OFUS_LOCUS4284</name>
</gene>
<dbReference type="PANTHER" id="PTHR45902:SF1">
    <property type="entry name" value="LATROPHILIN RECEPTOR-LIKE PROTEIN A"/>
    <property type="match status" value="1"/>
</dbReference>
<protein>
    <submittedName>
        <fullName evidence="1">Uncharacterized protein</fullName>
    </submittedName>
</protein>
<evidence type="ECO:0000313" key="1">
    <source>
        <dbReference type="EMBL" id="CAH1777221.1"/>
    </source>
</evidence>
<evidence type="ECO:0000313" key="2">
    <source>
        <dbReference type="Proteomes" id="UP000749559"/>
    </source>
</evidence>
<reference evidence="1" key="1">
    <citation type="submission" date="2022-03" db="EMBL/GenBank/DDBJ databases">
        <authorList>
            <person name="Martin C."/>
        </authorList>
    </citation>
    <scope>NUCLEOTIDE SEQUENCE</scope>
</reference>
<comment type="caution">
    <text evidence="1">The sequence shown here is derived from an EMBL/GenBank/DDBJ whole genome shotgun (WGS) entry which is preliminary data.</text>
</comment>
<dbReference type="EMBL" id="CAIIXF020000002">
    <property type="protein sequence ID" value="CAH1777221.1"/>
    <property type="molecule type" value="Genomic_DNA"/>
</dbReference>
<organism evidence="1 2">
    <name type="scientific">Owenia fusiformis</name>
    <name type="common">Polychaete worm</name>
    <dbReference type="NCBI Taxonomy" id="6347"/>
    <lineage>
        <taxon>Eukaryota</taxon>
        <taxon>Metazoa</taxon>
        <taxon>Spiralia</taxon>
        <taxon>Lophotrochozoa</taxon>
        <taxon>Annelida</taxon>
        <taxon>Polychaeta</taxon>
        <taxon>Sedentaria</taxon>
        <taxon>Canalipalpata</taxon>
        <taxon>Sabellida</taxon>
        <taxon>Oweniida</taxon>
        <taxon>Oweniidae</taxon>
        <taxon>Owenia</taxon>
    </lineage>
</organism>
<feature type="non-terminal residue" evidence="1">
    <location>
        <position position="457"/>
    </location>
</feature>